<evidence type="ECO:0000313" key="11">
    <source>
        <dbReference type="EMBL" id="RGP67823.1"/>
    </source>
</evidence>
<dbReference type="Pfam" id="PF16503">
    <property type="entry name" value="zn-ribbon_14"/>
    <property type="match status" value="1"/>
</dbReference>
<feature type="region of interest" description="Disordered" evidence="8">
    <location>
        <begin position="328"/>
        <end position="358"/>
    </location>
</feature>
<reference evidence="11 12" key="1">
    <citation type="journal article" date="2018" name="PLoS Pathog.">
        <title>Evolution of structural diversity of trichothecenes, a family of toxins produced by plant pathogenic and entomopathogenic fungi.</title>
        <authorList>
            <person name="Proctor R.H."/>
            <person name="McCormick S.P."/>
            <person name="Kim H.S."/>
            <person name="Cardoza R.E."/>
            <person name="Stanley A.M."/>
            <person name="Lindo L."/>
            <person name="Kelly A."/>
            <person name="Brown D.W."/>
            <person name="Lee T."/>
            <person name="Vaughan M.M."/>
            <person name="Alexander N.J."/>
            <person name="Busman M."/>
            <person name="Gutierrez S."/>
        </authorList>
    </citation>
    <scope>NUCLEOTIDE SEQUENCE [LARGE SCALE GENOMIC DNA]</scope>
    <source>
        <strain evidence="11 12">NRRL 3299</strain>
    </source>
</reference>
<dbReference type="GO" id="GO:0005739">
    <property type="term" value="C:mitochondrion"/>
    <property type="evidence" value="ECO:0007669"/>
    <property type="project" value="TreeGrafter"/>
</dbReference>
<evidence type="ECO:0000256" key="6">
    <source>
        <dbReference type="HAMAP-Rule" id="MF_03053"/>
    </source>
</evidence>
<dbReference type="GO" id="GO:0005524">
    <property type="term" value="F:ATP binding"/>
    <property type="evidence" value="ECO:0007669"/>
    <property type="project" value="UniProtKB-KW"/>
</dbReference>
<evidence type="ECO:0000256" key="4">
    <source>
        <dbReference type="ARBA" id="ARBA00022694"/>
    </source>
</evidence>
<evidence type="ECO:0000256" key="2">
    <source>
        <dbReference type="ARBA" id="ARBA00022555"/>
    </source>
</evidence>
<dbReference type="GO" id="GO:0016779">
    <property type="term" value="F:nucleotidyltransferase activity"/>
    <property type="evidence" value="ECO:0007669"/>
    <property type="project" value="UniProtKB-UniRule"/>
</dbReference>
<dbReference type="HAMAP" id="MF_03053">
    <property type="entry name" value="CTU1"/>
    <property type="match status" value="1"/>
</dbReference>
<evidence type="ECO:0000256" key="5">
    <source>
        <dbReference type="ARBA" id="ARBA00022884"/>
    </source>
</evidence>
<feature type="domain" description="Cytoplasmic tRNA 2-thiolation protein 1 C-terminal" evidence="10">
    <location>
        <begin position="360"/>
        <end position="391"/>
    </location>
</feature>
<comment type="subcellular location">
    <subcellularLocation>
        <location evidence="6">Cytoplasm</location>
    </subcellularLocation>
</comment>
<dbReference type="PIRSF" id="PIRSF004976">
    <property type="entry name" value="ATPase_YdaO"/>
    <property type="match status" value="1"/>
</dbReference>
<comment type="similarity">
    <text evidence="6">Belongs to the TtcA family. CTU1/NCS6/ATPBD3 subfamily.</text>
</comment>
<keyword evidence="7" id="KW-0547">Nucleotide-binding</keyword>
<dbReference type="Gene3D" id="3.40.50.620">
    <property type="entry name" value="HUPs"/>
    <property type="match status" value="1"/>
</dbReference>
<dbReference type="EMBL" id="PXOF01000078">
    <property type="protein sequence ID" value="RGP67823.1"/>
    <property type="molecule type" value="Genomic_DNA"/>
</dbReference>
<gene>
    <name evidence="6" type="primary">NCS6</name>
    <name evidence="6" type="synonym">CTU1</name>
    <name evidence="11" type="ORF">FSPOR_5658</name>
</gene>
<dbReference type="InterPro" id="IPR056369">
    <property type="entry name" value="CTU1-like_ATP-bd"/>
</dbReference>
<feature type="binding site" evidence="7">
    <location>
        <position position="63"/>
    </location>
    <ligand>
        <name>ATP</name>
        <dbReference type="ChEBI" id="CHEBI:30616"/>
    </ligand>
</feature>
<dbReference type="CDD" id="cd01713">
    <property type="entry name" value="CTU1-like"/>
    <property type="match status" value="1"/>
</dbReference>
<proteinExistence type="inferred from homology"/>
<feature type="binding site" evidence="7">
    <location>
        <position position="172"/>
    </location>
    <ligand>
        <name>ATP</name>
        <dbReference type="ChEBI" id="CHEBI:30616"/>
    </ligand>
</feature>
<keyword evidence="1 6" id="KW-0963">Cytoplasm</keyword>
<dbReference type="Proteomes" id="UP000266152">
    <property type="component" value="Unassembled WGS sequence"/>
</dbReference>
<feature type="binding site" evidence="7">
    <location>
        <position position="167"/>
    </location>
    <ligand>
        <name>ATP</name>
        <dbReference type="ChEBI" id="CHEBI:30616"/>
    </ligand>
</feature>
<comment type="pathway">
    <text evidence="6">tRNA modification; 5-methoxycarbonylmethyl-2-thiouridine-tRNA biosynthesis.</text>
</comment>
<keyword evidence="5 6" id="KW-0694">RNA-binding</keyword>
<sequence>MAPTPCFRCKNNRAVVKRPKNHHKLCRDCFIQVFEDEVHHTITSSKLFFRGERVAIGASGGKDSTVLASVMKTLNERHDYGLDLVLLSVDEGIKGYRDDSLETVKRNAVQYDMPLEIVGYDELYGWTMDQVVETIGKKGNCTYCGVFRRQALDRGAKKLAIQHVITGHNADDVAETVLMNLLRGDMPRLSRSTSIVTGNSSSEVMRSKPLKYAYEKEIVLYAHHKKLDYFSTECIYSPEAFRGTARGLIKNLEKVRPSAILDIVRSGEDMARLTPDKGQGACGGCDEGEGIGGCGSANGRTSGNEMAQVEASLKQQHKPTALETEITANGTPKDDAVPLPVRTKRPKQNEAPSAPKQSLGKCVKCGYMSSQTMCQACTLLEGLNKNRAEIAI</sequence>
<dbReference type="InterPro" id="IPR032442">
    <property type="entry name" value="CTU1_C"/>
</dbReference>
<dbReference type="SUPFAM" id="SSF52402">
    <property type="entry name" value="Adenine nucleotide alpha hydrolases-like"/>
    <property type="match status" value="1"/>
</dbReference>
<evidence type="ECO:0000256" key="7">
    <source>
        <dbReference type="PIRSR" id="PIRSR004976-51"/>
    </source>
</evidence>
<keyword evidence="3 6" id="KW-0808">Transferase</keyword>
<feature type="binding site" evidence="7">
    <location>
        <begin position="57"/>
        <end position="59"/>
    </location>
    <ligand>
        <name>ATP</name>
        <dbReference type="ChEBI" id="CHEBI:30616"/>
    </ligand>
</feature>
<dbReference type="PANTHER" id="PTHR11807">
    <property type="entry name" value="ATPASES OF THE PP SUPERFAMILY-RELATED"/>
    <property type="match status" value="1"/>
</dbReference>
<accession>A0A395S5Y8</accession>
<evidence type="ECO:0000256" key="8">
    <source>
        <dbReference type="SAM" id="MobiDB-lite"/>
    </source>
</evidence>
<dbReference type="Pfam" id="PF01171">
    <property type="entry name" value="ATP_bind_3"/>
    <property type="match status" value="1"/>
</dbReference>
<evidence type="ECO:0000259" key="9">
    <source>
        <dbReference type="Pfam" id="PF01171"/>
    </source>
</evidence>
<dbReference type="PANTHER" id="PTHR11807:SF12">
    <property type="entry name" value="CYTOPLASMIC TRNA 2-THIOLATION PROTEIN 1"/>
    <property type="match status" value="1"/>
</dbReference>
<dbReference type="UniPathway" id="UPA00988"/>
<comment type="function">
    <text evidence="6">Plays a central role in 2-thiolation of mcm(5)S(2)U at tRNA wobble positions of tRNA(Lys), tRNA(Glu) and tRNA(Gln). Directly binds tRNAs and probably acts by catalyzing adenylation of tRNAs, an intermediate required for 2-thiolation. It is unclear whether it acts as a sulfurtransferase that transfers sulfur from thiocarboxylated URM1 onto the uridine of tRNAs at wobble position. Prior mcm(5) tRNA modification by the elongator complex is required for 2-thiolation. May also be involved in protein urmylation.</text>
</comment>
<dbReference type="InterPro" id="IPR011063">
    <property type="entry name" value="TilS/TtcA_N"/>
</dbReference>
<feature type="domain" description="tRNA(Ile)-lysidine/2-thiocytidine synthase N-terminal" evidence="9">
    <location>
        <begin position="54"/>
        <end position="233"/>
    </location>
</feature>
<dbReference type="GO" id="GO:0002143">
    <property type="term" value="P:tRNA wobble position uridine thiolation"/>
    <property type="evidence" value="ECO:0007669"/>
    <property type="project" value="TreeGrafter"/>
</dbReference>
<evidence type="ECO:0000259" key="10">
    <source>
        <dbReference type="Pfam" id="PF16503"/>
    </source>
</evidence>
<dbReference type="InterPro" id="IPR014729">
    <property type="entry name" value="Rossmann-like_a/b/a_fold"/>
</dbReference>
<protein>
    <recommendedName>
        <fullName evidence="6">Cytoplasmic tRNA 2-thiolation protein 1</fullName>
        <ecNumber evidence="6">2.7.7.-</ecNumber>
    </recommendedName>
    <alternativeName>
        <fullName evidence="6">Cytoplasmic tRNA adenylyltransferase 1</fullName>
    </alternativeName>
</protein>
<evidence type="ECO:0000256" key="1">
    <source>
        <dbReference type="ARBA" id="ARBA00022490"/>
    </source>
</evidence>
<dbReference type="EC" id="2.7.7.-" evidence="6"/>
<dbReference type="GO" id="GO:0032447">
    <property type="term" value="P:protein urmylation"/>
    <property type="evidence" value="ECO:0007669"/>
    <property type="project" value="UniProtKB-UniRule"/>
</dbReference>
<dbReference type="InterPro" id="IPR000541">
    <property type="entry name" value="Ncs6/Tuc1/Ctu1"/>
</dbReference>
<dbReference type="GO" id="GO:0002144">
    <property type="term" value="C:cytosolic tRNA wobble base thiouridylase complex"/>
    <property type="evidence" value="ECO:0007669"/>
    <property type="project" value="TreeGrafter"/>
</dbReference>
<keyword evidence="4 6" id="KW-0819">tRNA processing</keyword>
<dbReference type="InterPro" id="IPR035107">
    <property type="entry name" value="tRNA_thiolation_TtcA_Ctu1"/>
</dbReference>
<keyword evidence="7" id="KW-0067">ATP-binding</keyword>
<evidence type="ECO:0000313" key="12">
    <source>
        <dbReference type="Proteomes" id="UP000266152"/>
    </source>
</evidence>
<dbReference type="STRING" id="5514.A0A395S5Y8"/>
<dbReference type="AlphaFoldDB" id="A0A395S5Y8"/>
<comment type="caution">
    <text evidence="11">The sequence shown here is derived from an EMBL/GenBank/DDBJ whole genome shotgun (WGS) entry which is preliminary data.</text>
</comment>
<feature type="binding site" evidence="7">
    <location>
        <position position="89"/>
    </location>
    <ligand>
        <name>ATP</name>
        <dbReference type="ChEBI" id="CHEBI:30616"/>
    </ligand>
</feature>
<keyword evidence="2 6" id="KW-0820">tRNA-binding</keyword>
<organism evidence="11 12">
    <name type="scientific">Fusarium sporotrichioides</name>
    <dbReference type="NCBI Taxonomy" id="5514"/>
    <lineage>
        <taxon>Eukaryota</taxon>
        <taxon>Fungi</taxon>
        <taxon>Dikarya</taxon>
        <taxon>Ascomycota</taxon>
        <taxon>Pezizomycotina</taxon>
        <taxon>Sordariomycetes</taxon>
        <taxon>Hypocreomycetidae</taxon>
        <taxon>Hypocreales</taxon>
        <taxon>Nectriaceae</taxon>
        <taxon>Fusarium</taxon>
    </lineage>
</organism>
<dbReference type="GO" id="GO:0000049">
    <property type="term" value="F:tRNA binding"/>
    <property type="evidence" value="ECO:0007669"/>
    <property type="project" value="UniProtKB-UniRule"/>
</dbReference>
<evidence type="ECO:0000256" key="3">
    <source>
        <dbReference type="ARBA" id="ARBA00022679"/>
    </source>
</evidence>
<name>A0A395S5Y8_FUSSP</name>
<keyword evidence="12" id="KW-1185">Reference proteome</keyword>